<sequence>MRKLFFVPLFLSLATAAQAQHNSYGITDSVKTYLDKSLDVFQTYALHRAEVDWPRLRETAYAKAAGATTYEALTPLYPFLFEQVQDHHGWYSFRGKKYGWSKPTPPYANAAVLDELKKKPGVRVRILNKNVGYLLIPGNSDFGMSNVTANAQAIRDSICRVQQGRRLKGWIVDLRLNDGGNMYPMLAGLGSLLGDGLLGGFVEPRGESSGQWIIRKGDMYVDTNRVTRVLDRCPSPKKNVPVAVLLSGRTASAGEVVAISFAGRPNARSFGEPSAGYTTANDGHKLPGGAGLTLAGTYEVDRNSRAYIDKVLPDVEIIGGDNFTTFADDQKIRAALRWLKKAR</sequence>
<dbReference type="OrthoDB" id="7314861at2"/>
<keyword evidence="4" id="KW-1185">Reference proteome</keyword>
<protein>
    <recommendedName>
        <fullName evidence="2">Tail specific protease domain-containing protein</fullName>
    </recommendedName>
</protein>
<dbReference type="SMART" id="SM00245">
    <property type="entry name" value="TSPc"/>
    <property type="match status" value="1"/>
</dbReference>
<accession>A0A4Z0Q122</accession>
<proteinExistence type="predicted"/>
<dbReference type="Gene3D" id="3.90.226.10">
    <property type="entry name" value="2-enoyl-CoA Hydratase, Chain A, domain 1"/>
    <property type="match status" value="1"/>
</dbReference>
<evidence type="ECO:0000256" key="1">
    <source>
        <dbReference type="SAM" id="SignalP"/>
    </source>
</evidence>
<evidence type="ECO:0000313" key="3">
    <source>
        <dbReference type="EMBL" id="TGE23677.1"/>
    </source>
</evidence>
<dbReference type="InterPro" id="IPR029045">
    <property type="entry name" value="ClpP/crotonase-like_dom_sf"/>
</dbReference>
<feature type="domain" description="Tail specific protease" evidence="2">
    <location>
        <begin position="105"/>
        <end position="318"/>
    </location>
</feature>
<dbReference type="EMBL" id="SRLC01000001">
    <property type="protein sequence ID" value="TGE23677.1"/>
    <property type="molecule type" value="Genomic_DNA"/>
</dbReference>
<dbReference type="Proteomes" id="UP000297549">
    <property type="component" value="Unassembled WGS sequence"/>
</dbReference>
<evidence type="ECO:0000313" key="4">
    <source>
        <dbReference type="Proteomes" id="UP000297549"/>
    </source>
</evidence>
<reference evidence="3 4" key="1">
    <citation type="submission" date="2019-04" db="EMBL/GenBank/DDBJ databases">
        <authorList>
            <person name="Feng G."/>
            <person name="Zhang J."/>
            <person name="Zhu H."/>
        </authorList>
    </citation>
    <scope>NUCLEOTIDE SEQUENCE [LARGE SCALE GENOMIC DNA]</scope>
    <source>
        <strain evidence="3 4">JCM 31653</strain>
    </source>
</reference>
<comment type="caution">
    <text evidence="3">The sequence shown here is derived from an EMBL/GenBank/DDBJ whole genome shotgun (WGS) entry which is preliminary data.</text>
</comment>
<dbReference type="GO" id="GO:0008236">
    <property type="term" value="F:serine-type peptidase activity"/>
    <property type="evidence" value="ECO:0007669"/>
    <property type="project" value="InterPro"/>
</dbReference>
<dbReference type="GO" id="GO:0006508">
    <property type="term" value="P:proteolysis"/>
    <property type="evidence" value="ECO:0007669"/>
    <property type="project" value="InterPro"/>
</dbReference>
<feature type="signal peptide" evidence="1">
    <location>
        <begin position="1"/>
        <end position="19"/>
    </location>
</feature>
<dbReference type="AlphaFoldDB" id="A0A4Z0Q122"/>
<evidence type="ECO:0000259" key="2">
    <source>
        <dbReference type="SMART" id="SM00245"/>
    </source>
</evidence>
<dbReference type="InterPro" id="IPR005151">
    <property type="entry name" value="Tail-specific_protease"/>
</dbReference>
<keyword evidence="1" id="KW-0732">Signal</keyword>
<gene>
    <name evidence="3" type="ORF">E5K00_00250</name>
</gene>
<dbReference type="RefSeq" id="WP_135460595.1">
    <property type="nucleotide sequence ID" value="NZ_SRLC01000001.1"/>
</dbReference>
<dbReference type="Pfam" id="PF03572">
    <property type="entry name" value="Peptidase_S41"/>
    <property type="match status" value="1"/>
</dbReference>
<dbReference type="SUPFAM" id="SSF52096">
    <property type="entry name" value="ClpP/crotonase"/>
    <property type="match status" value="1"/>
</dbReference>
<organism evidence="3 4">
    <name type="scientific">Hymenobacter aquaticus</name>
    <dbReference type="NCBI Taxonomy" id="1867101"/>
    <lineage>
        <taxon>Bacteria</taxon>
        <taxon>Pseudomonadati</taxon>
        <taxon>Bacteroidota</taxon>
        <taxon>Cytophagia</taxon>
        <taxon>Cytophagales</taxon>
        <taxon>Hymenobacteraceae</taxon>
        <taxon>Hymenobacter</taxon>
    </lineage>
</organism>
<name>A0A4Z0Q122_9BACT</name>
<feature type="chain" id="PRO_5021508317" description="Tail specific protease domain-containing protein" evidence="1">
    <location>
        <begin position="20"/>
        <end position="343"/>
    </location>
</feature>